<dbReference type="InterPro" id="IPR016166">
    <property type="entry name" value="FAD-bd_PCMH"/>
</dbReference>
<dbReference type="PROSITE" id="PS51387">
    <property type="entry name" value="FAD_PCMH"/>
    <property type="match status" value="1"/>
</dbReference>
<dbReference type="Gene3D" id="3.30.43.10">
    <property type="entry name" value="Uridine Diphospho-n-acetylenolpyruvylglucosamine Reductase, domain 2"/>
    <property type="match status" value="1"/>
</dbReference>
<evidence type="ECO:0000256" key="1">
    <source>
        <dbReference type="ARBA" id="ARBA00022630"/>
    </source>
</evidence>
<dbReference type="PANTHER" id="PTHR42659">
    <property type="entry name" value="XANTHINE DEHYDROGENASE SUBUNIT C-RELATED"/>
    <property type="match status" value="1"/>
</dbReference>
<name>A0ABU2H4U7_9ACTN</name>
<dbReference type="Pfam" id="PF03450">
    <property type="entry name" value="CO_deh_flav_C"/>
    <property type="match status" value="1"/>
</dbReference>
<evidence type="ECO:0000313" key="7">
    <source>
        <dbReference type="Proteomes" id="UP001250214"/>
    </source>
</evidence>
<organism evidence="6 7">
    <name type="scientific">Lipingzhangella rawalii</name>
    <dbReference type="NCBI Taxonomy" id="2055835"/>
    <lineage>
        <taxon>Bacteria</taxon>
        <taxon>Bacillati</taxon>
        <taxon>Actinomycetota</taxon>
        <taxon>Actinomycetes</taxon>
        <taxon>Streptosporangiales</taxon>
        <taxon>Nocardiopsidaceae</taxon>
        <taxon>Lipingzhangella</taxon>
    </lineage>
</organism>
<accession>A0ABU2H4U7</accession>
<dbReference type="InterPro" id="IPR051312">
    <property type="entry name" value="Diverse_Substr_Oxidored"/>
</dbReference>
<dbReference type="EMBL" id="JAVLVT010000002">
    <property type="protein sequence ID" value="MDS1269865.1"/>
    <property type="molecule type" value="Genomic_DNA"/>
</dbReference>
<evidence type="ECO:0000313" key="6">
    <source>
        <dbReference type="EMBL" id="MDS1269865.1"/>
    </source>
</evidence>
<sequence length="291" mass="30917">MIPSTFTYEQPADVSTALEIMSRAAPDPQEADGAVTVLAGGQSLVPLLRFRLAAPDVVVDLGGCAELQGIRDMGDHLWIGAMTTHHDVIRDPLVAEHCGLLAQATRTVADPAVRHRGTIGGSLAHADPAGDLPAVALTLNAEMIIDGPDGQREVPAGEFFLDYLTSALEPDELLTGIRIPKWPGWTFHYEKFNRTAQAWALVGVAAAVQRVHGDLAEVRVGLTNMGATPVRARGVEQAARGIPAQRRAVTEASRQASSGTEPPSDTHAQSDYRRHLAQVLTGRAISRAAGL</sequence>
<keyword evidence="2" id="KW-0274">FAD</keyword>
<feature type="compositionally biased region" description="Polar residues" evidence="4">
    <location>
        <begin position="252"/>
        <end position="267"/>
    </location>
</feature>
<protein>
    <submittedName>
        <fullName evidence="6">Xanthine dehydrogenase family protein subunit M</fullName>
    </submittedName>
</protein>
<dbReference type="Proteomes" id="UP001250214">
    <property type="component" value="Unassembled WGS sequence"/>
</dbReference>
<dbReference type="SMART" id="SM01092">
    <property type="entry name" value="CO_deh_flav_C"/>
    <property type="match status" value="1"/>
</dbReference>
<evidence type="ECO:0000259" key="5">
    <source>
        <dbReference type="PROSITE" id="PS51387"/>
    </source>
</evidence>
<gene>
    <name evidence="6" type="ORF">RIF23_06100</name>
</gene>
<dbReference type="InterPro" id="IPR002346">
    <property type="entry name" value="Mopterin_DH_FAD-bd"/>
</dbReference>
<dbReference type="InterPro" id="IPR016167">
    <property type="entry name" value="FAD-bd_PCMH_sub1"/>
</dbReference>
<dbReference type="InterPro" id="IPR005107">
    <property type="entry name" value="CO_DH_flav_C"/>
</dbReference>
<keyword evidence="1" id="KW-0285">Flavoprotein</keyword>
<keyword evidence="7" id="KW-1185">Reference proteome</keyword>
<dbReference type="RefSeq" id="WP_310911400.1">
    <property type="nucleotide sequence ID" value="NZ_JAVLVT010000002.1"/>
</dbReference>
<dbReference type="Gene3D" id="3.30.390.50">
    <property type="entry name" value="CO dehydrogenase flavoprotein, C-terminal domain"/>
    <property type="match status" value="1"/>
</dbReference>
<dbReference type="InterPro" id="IPR036318">
    <property type="entry name" value="FAD-bd_PCMH-like_sf"/>
</dbReference>
<keyword evidence="3" id="KW-0560">Oxidoreductase</keyword>
<reference evidence="7" key="1">
    <citation type="submission" date="2023-07" db="EMBL/GenBank/DDBJ databases">
        <title>Novel species in the genus Lipingzhangella isolated from Sambhar Salt Lake.</title>
        <authorList>
            <person name="Jiya N."/>
            <person name="Kajale S."/>
            <person name="Sharma A."/>
        </authorList>
    </citation>
    <scope>NUCLEOTIDE SEQUENCE [LARGE SCALE GENOMIC DNA]</scope>
    <source>
        <strain evidence="7">LS1_29</strain>
    </source>
</reference>
<comment type="caution">
    <text evidence="6">The sequence shown here is derived from an EMBL/GenBank/DDBJ whole genome shotgun (WGS) entry which is preliminary data.</text>
</comment>
<dbReference type="PANTHER" id="PTHR42659:SF2">
    <property type="entry name" value="XANTHINE DEHYDROGENASE SUBUNIT C-RELATED"/>
    <property type="match status" value="1"/>
</dbReference>
<feature type="domain" description="FAD-binding PCMH-type" evidence="5">
    <location>
        <begin position="1"/>
        <end position="184"/>
    </location>
</feature>
<evidence type="ECO:0000256" key="3">
    <source>
        <dbReference type="ARBA" id="ARBA00023002"/>
    </source>
</evidence>
<feature type="region of interest" description="Disordered" evidence="4">
    <location>
        <begin position="239"/>
        <end position="270"/>
    </location>
</feature>
<proteinExistence type="predicted"/>
<dbReference type="Pfam" id="PF00941">
    <property type="entry name" value="FAD_binding_5"/>
    <property type="match status" value="1"/>
</dbReference>
<evidence type="ECO:0000256" key="4">
    <source>
        <dbReference type="SAM" id="MobiDB-lite"/>
    </source>
</evidence>
<dbReference type="InterPro" id="IPR036683">
    <property type="entry name" value="CO_DH_flav_C_dom_sf"/>
</dbReference>
<dbReference type="InterPro" id="IPR016169">
    <property type="entry name" value="FAD-bd_PCMH_sub2"/>
</dbReference>
<dbReference type="SUPFAM" id="SSF55447">
    <property type="entry name" value="CO dehydrogenase flavoprotein C-terminal domain-like"/>
    <property type="match status" value="1"/>
</dbReference>
<dbReference type="SUPFAM" id="SSF56176">
    <property type="entry name" value="FAD-binding/transporter-associated domain-like"/>
    <property type="match status" value="1"/>
</dbReference>
<evidence type="ECO:0000256" key="2">
    <source>
        <dbReference type="ARBA" id="ARBA00022827"/>
    </source>
</evidence>
<dbReference type="Gene3D" id="3.30.465.10">
    <property type="match status" value="1"/>
</dbReference>